<dbReference type="SMART" id="SM00091">
    <property type="entry name" value="PAS"/>
    <property type="match status" value="1"/>
</dbReference>
<dbReference type="Gene3D" id="1.10.287.130">
    <property type="match status" value="1"/>
</dbReference>
<dbReference type="Gene3D" id="3.30.450.20">
    <property type="entry name" value="PAS domain"/>
    <property type="match status" value="1"/>
</dbReference>
<protein>
    <recommendedName>
        <fullName evidence="2">histidine kinase</fullName>
        <ecNumber evidence="2">2.7.13.3</ecNumber>
    </recommendedName>
</protein>
<dbReference type="SUPFAM" id="SSF47384">
    <property type="entry name" value="Homodimeric domain of signal transducing histidine kinase"/>
    <property type="match status" value="1"/>
</dbReference>
<keyword evidence="3" id="KW-0597">Phosphoprotein</keyword>
<evidence type="ECO:0000313" key="8">
    <source>
        <dbReference type="Proteomes" id="UP000317355"/>
    </source>
</evidence>
<dbReference type="SMART" id="SM00387">
    <property type="entry name" value="HATPase_c"/>
    <property type="match status" value="1"/>
</dbReference>
<dbReference type="PROSITE" id="PS50112">
    <property type="entry name" value="PAS"/>
    <property type="match status" value="1"/>
</dbReference>
<accession>A0A558D130</accession>
<feature type="transmembrane region" description="Helical" evidence="4">
    <location>
        <begin position="14"/>
        <end position="33"/>
    </location>
</feature>
<evidence type="ECO:0000256" key="3">
    <source>
        <dbReference type="ARBA" id="ARBA00022553"/>
    </source>
</evidence>
<dbReference type="Gene3D" id="3.30.565.10">
    <property type="entry name" value="Histidine kinase-like ATPase, C-terminal domain"/>
    <property type="match status" value="1"/>
</dbReference>
<dbReference type="NCBIfam" id="TIGR00229">
    <property type="entry name" value="sensory_box"/>
    <property type="match status" value="1"/>
</dbReference>
<proteinExistence type="predicted"/>
<dbReference type="PRINTS" id="PR00344">
    <property type="entry name" value="BCTRLSENSOR"/>
</dbReference>
<evidence type="ECO:0000259" key="6">
    <source>
        <dbReference type="PROSITE" id="PS50112"/>
    </source>
</evidence>
<dbReference type="InterPro" id="IPR036097">
    <property type="entry name" value="HisK_dim/P_sf"/>
</dbReference>
<dbReference type="AlphaFoldDB" id="A0A558D130"/>
<name>A0A558D130_9GAMM</name>
<comment type="catalytic activity">
    <reaction evidence="1">
        <text>ATP + protein L-histidine = ADP + protein N-phospho-L-histidine.</text>
        <dbReference type="EC" id="2.7.13.3"/>
    </reaction>
</comment>
<dbReference type="InterPro" id="IPR000014">
    <property type="entry name" value="PAS"/>
</dbReference>
<dbReference type="Pfam" id="PF08448">
    <property type="entry name" value="PAS_4"/>
    <property type="match status" value="1"/>
</dbReference>
<dbReference type="SUPFAM" id="SSF55785">
    <property type="entry name" value="PYP-like sensor domain (PAS domain)"/>
    <property type="match status" value="1"/>
</dbReference>
<dbReference type="InterPro" id="IPR003594">
    <property type="entry name" value="HATPase_dom"/>
</dbReference>
<evidence type="ECO:0000256" key="1">
    <source>
        <dbReference type="ARBA" id="ARBA00000085"/>
    </source>
</evidence>
<sequence>MEIKRRNSLSFKQAMITVLTVFVIGLTFSLYQITADLKQEKMRTDQTVNQVLRLLEFPAAQAAFNLDNNLAKQVIQGLFEYAPIYQAELKDDLGGVLASSQREQSNANLRYLANLLLGSSKQYQLPLQWQQRFKPVGMVTVLVDPYRVSADFFDRAGRLLMFGVVSNLILALLLSVIFYFTLTKPLVKTAASFAGINPVDSADRTIHMPPGHQQDEIGQLVNTGNRVIEEYRLHIRQQEESEAELNRLRNLFSNVVDSMPSALVCVDIGLRVIQWNHQAQIITGHSASDAIGQDLVTVYPLLESEIKHVRAAIVNGLSAHDRRLMSDVDGEMRLFDLTIYPLTTNGIDGAVIRIDDVTERVRIEEMMIQSEKMLSIGGLAAGMAHEINNPLAGILQNIQVIENRMNVDLPGNRAAAESCGTNIEAVSQYLAERKIYDMMERVRESGKRAAKIVENMLNFSRKSSRKYADQNMADLIEGCLELAANDYRVDQGIDFRQIEIVREYADLLPSVSCEASQIQQVVLNLLKNGAQAMAENRAQGPSPQFIIRLQPEETYLRVEIEDNGPGVAPEMAKRIFEPFFTTKPIGVGTGLGLSVSYFIITENYGGQLTVEPVSTGGSRFVLRLPYKPSNKK</sequence>
<dbReference type="InterPro" id="IPR013656">
    <property type="entry name" value="PAS_4"/>
</dbReference>
<evidence type="ECO:0000259" key="5">
    <source>
        <dbReference type="PROSITE" id="PS50109"/>
    </source>
</evidence>
<dbReference type="PANTHER" id="PTHR43065">
    <property type="entry name" value="SENSOR HISTIDINE KINASE"/>
    <property type="match status" value="1"/>
</dbReference>
<dbReference type="InterPro" id="IPR005467">
    <property type="entry name" value="His_kinase_dom"/>
</dbReference>
<feature type="transmembrane region" description="Helical" evidence="4">
    <location>
        <begin position="159"/>
        <end position="182"/>
    </location>
</feature>
<dbReference type="Gene3D" id="6.10.340.10">
    <property type="match status" value="1"/>
</dbReference>
<keyword evidence="4" id="KW-0812">Transmembrane</keyword>
<dbReference type="PROSITE" id="PS50109">
    <property type="entry name" value="HIS_KIN"/>
    <property type="match status" value="1"/>
</dbReference>
<dbReference type="Pfam" id="PF00512">
    <property type="entry name" value="HisKA"/>
    <property type="match status" value="1"/>
</dbReference>
<dbReference type="Pfam" id="PF02518">
    <property type="entry name" value="HATPase_c"/>
    <property type="match status" value="1"/>
</dbReference>
<dbReference type="InterPro" id="IPR004358">
    <property type="entry name" value="Sig_transdc_His_kin-like_C"/>
</dbReference>
<dbReference type="SUPFAM" id="SSF55874">
    <property type="entry name" value="ATPase domain of HSP90 chaperone/DNA topoisomerase II/histidine kinase"/>
    <property type="match status" value="1"/>
</dbReference>
<gene>
    <name evidence="7" type="ORF">FHK82_09400</name>
</gene>
<dbReference type="InterPro" id="IPR035965">
    <property type="entry name" value="PAS-like_dom_sf"/>
</dbReference>
<dbReference type="InterPro" id="IPR036890">
    <property type="entry name" value="HATPase_C_sf"/>
</dbReference>
<dbReference type="PANTHER" id="PTHR43065:SF42">
    <property type="entry name" value="TWO-COMPONENT SENSOR PPRA"/>
    <property type="match status" value="1"/>
</dbReference>
<dbReference type="InterPro" id="IPR003661">
    <property type="entry name" value="HisK_dim/P_dom"/>
</dbReference>
<keyword evidence="4" id="KW-0472">Membrane</keyword>
<keyword evidence="4" id="KW-1133">Transmembrane helix</keyword>
<dbReference type="GO" id="GO:0000155">
    <property type="term" value="F:phosphorelay sensor kinase activity"/>
    <property type="evidence" value="ECO:0007669"/>
    <property type="project" value="InterPro"/>
</dbReference>
<comment type="caution">
    <text evidence="7">The sequence shown here is derived from an EMBL/GenBank/DDBJ whole genome shotgun (WGS) entry which is preliminary data.</text>
</comment>
<dbReference type="EC" id="2.7.13.3" evidence="2"/>
<evidence type="ECO:0000256" key="4">
    <source>
        <dbReference type="SAM" id="Phobius"/>
    </source>
</evidence>
<evidence type="ECO:0000256" key="2">
    <source>
        <dbReference type="ARBA" id="ARBA00012438"/>
    </source>
</evidence>
<evidence type="ECO:0000313" key="7">
    <source>
        <dbReference type="EMBL" id="TVT54721.1"/>
    </source>
</evidence>
<feature type="domain" description="PAS" evidence="6">
    <location>
        <begin position="248"/>
        <end position="305"/>
    </location>
</feature>
<reference evidence="7 8" key="1">
    <citation type="submission" date="2019-07" db="EMBL/GenBank/DDBJ databases">
        <title>The pathways for chlorine oxyanion respiration interact through the shared metabolite chlorate.</title>
        <authorList>
            <person name="Barnum T.P."/>
            <person name="Cheng Y."/>
            <person name="Hill K.A."/>
            <person name="Lucas L.N."/>
            <person name="Carlson H.K."/>
            <person name="Coates J.D."/>
        </authorList>
    </citation>
    <scope>NUCLEOTIDE SEQUENCE [LARGE SCALE GENOMIC DNA]</scope>
    <source>
        <strain evidence="7">BK-3</strain>
    </source>
</reference>
<dbReference type="Proteomes" id="UP000317355">
    <property type="component" value="Unassembled WGS sequence"/>
</dbReference>
<dbReference type="EMBL" id="VMRY01000040">
    <property type="protein sequence ID" value="TVT54721.1"/>
    <property type="molecule type" value="Genomic_DNA"/>
</dbReference>
<dbReference type="CDD" id="cd00082">
    <property type="entry name" value="HisKA"/>
    <property type="match status" value="1"/>
</dbReference>
<feature type="domain" description="Histidine kinase" evidence="5">
    <location>
        <begin position="382"/>
        <end position="628"/>
    </location>
</feature>
<organism evidence="7 8">
    <name type="scientific">Sedimenticola thiotaurini</name>
    <dbReference type="NCBI Taxonomy" id="1543721"/>
    <lineage>
        <taxon>Bacteria</taxon>
        <taxon>Pseudomonadati</taxon>
        <taxon>Pseudomonadota</taxon>
        <taxon>Gammaproteobacteria</taxon>
        <taxon>Chromatiales</taxon>
        <taxon>Sedimenticolaceae</taxon>
        <taxon>Sedimenticola</taxon>
    </lineage>
</organism>
<dbReference type="SMART" id="SM00388">
    <property type="entry name" value="HisKA"/>
    <property type="match status" value="1"/>
</dbReference>